<name>A0ABY7Y801_9XANT</name>
<evidence type="ECO:0000313" key="2">
    <source>
        <dbReference type="Proteomes" id="UP001214201"/>
    </source>
</evidence>
<dbReference type="EMBL" id="CP082214">
    <property type="protein sequence ID" value="WDM69981.1"/>
    <property type="molecule type" value="Genomic_DNA"/>
</dbReference>
<gene>
    <name evidence="1" type="ORF">K6978_10920</name>
</gene>
<protein>
    <recommendedName>
        <fullName evidence="3">Terpene synthase</fullName>
    </recommendedName>
</protein>
<proteinExistence type="predicted"/>
<accession>A0ABY7Y801</accession>
<organism evidence="1 2">
    <name type="scientific">Xanthomonas cucurbitae</name>
    <dbReference type="NCBI Taxonomy" id="56453"/>
    <lineage>
        <taxon>Bacteria</taxon>
        <taxon>Pseudomonadati</taxon>
        <taxon>Pseudomonadota</taxon>
        <taxon>Gammaproteobacteria</taxon>
        <taxon>Lysobacterales</taxon>
        <taxon>Lysobacteraceae</taxon>
        <taxon>Xanthomonas</taxon>
    </lineage>
</organism>
<dbReference type="RefSeq" id="WP_146090370.1">
    <property type="nucleotide sequence ID" value="NZ_CP082213.1"/>
</dbReference>
<reference evidence="1 2" key="1">
    <citation type="submission" date="2021-08" db="EMBL/GenBank/DDBJ databases">
        <title>Genome sequences of Xanthomonas cucurbitae isolates from 5 Midwestern US states.</title>
        <authorList>
            <person name="Hind S.R."/>
        </authorList>
    </citation>
    <scope>NUCLEOTIDE SEQUENCE [LARGE SCALE GENOMIC DNA]</scope>
    <source>
        <strain evidence="1 2">OH_261</strain>
    </source>
</reference>
<sequence length="322" mass="36708">MGNATQRKESSQASITCIQGPTQHMQITPYPSLKNLTLGCHEWLERFQQRGNYGRYSSATQNFLDTPGPLDQRAGIHLGRLALYYDVASCDAFLRSDVETLNRVLQHAVQLRALVFRWDGMYSDMRQDLGNWPTEFTDGMAAADPAMLSWWQSAETCAQLFIEMAEKDQRVNTLHEMRRIKHGSSDAFLIGLFSQAFGMQTNFVAPVELIPEYQTLLDHWHSHDEGMFAAVMQKAADFHVTRSKDGTDQTIYEFEATLDRIFPAELLAVQALRRRQGLPEFKTDHLLIDTPWAFVRDMPPVAPHPLAAAVEARLVQDYPQFR</sequence>
<keyword evidence="2" id="KW-1185">Reference proteome</keyword>
<evidence type="ECO:0000313" key="1">
    <source>
        <dbReference type="EMBL" id="WDM69981.1"/>
    </source>
</evidence>
<dbReference type="Proteomes" id="UP001214201">
    <property type="component" value="Chromosome"/>
</dbReference>
<evidence type="ECO:0008006" key="3">
    <source>
        <dbReference type="Google" id="ProtNLM"/>
    </source>
</evidence>